<feature type="compositionally biased region" description="Acidic residues" evidence="2">
    <location>
        <begin position="705"/>
        <end position="723"/>
    </location>
</feature>
<keyword evidence="5" id="KW-1185">Reference proteome</keyword>
<feature type="compositionally biased region" description="Basic and acidic residues" evidence="2">
    <location>
        <begin position="724"/>
        <end position="737"/>
    </location>
</feature>
<dbReference type="InterPro" id="IPR002528">
    <property type="entry name" value="MATE_fam"/>
</dbReference>
<evidence type="ECO:0000256" key="2">
    <source>
        <dbReference type="SAM" id="MobiDB-lite"/>
    </source>
</evidence>
<feature type="compositionally biased region" description="Polar residues" evidence="2">
    <location>
        <begin position="11"/>
        <end position="21"/>
    </location>
</feature>
<evidence type="ECO:0000313" key="5">
    <source>
        <dbReference type="Proteomes" id="UP000051952"/>
    </source>
</evidence>
<dbReference type="PANTHER" id="PTHR11206">
    <property type="entry name" value="MULTIDRUG RESISTANCE PROTEIN"/>
    <property type="match status" value="1"/>
</dbReference>
<feature type="transmembrane region" description="Helical" evidence="3">
    <location>
        <begin position="492"/>
        <end position="513"/>
    </location>
</feature>
<feature type="transmembrane region" description="Helical" evidence="3">
    <location>
        <begin position="351"/>
        <end position="373"/>
    </location>
</feature>
<feature type="transmembrane region" description="Helical" evidence="3">
    <location>
        <begin position="673"/>
        <end position="694"/>
    </location>
</feature>
<evidence type="ECO:0008006" key="6">
    <source>
        <dbReference type="Google" id="ProtNLM"/>
    </source>
</evidence>
<sequence>MSLRPLPMTPQPQVRGNEQQQPPRLTLEPDTETEDDERNTPNGPRGHPRSHSAPIRTKQRRRAYSSNARFDTASSSRPLAAPKEHSPLTPVPDPEKNVKRVAAHEYAKSSFFHGTFTSSHGATMVRFPTPRLSFAAPRAQPGAEMEMMQLEGGNASIASIPQAMFNAYNNKTKPTVILVDSSTVGGRPRVFFDDQGRLQTPPMLTTMTPMSAISVPTYGTSDPSPIGHVSPRPDDVVPGTLPAGGTFTMGLNTAQVEVAHETVSWTDAAKELVPLSIPSFITMALTYGLTAIPLGFIGSHIGEEKLTGASIAVFIISIVAQYPIFGLTFALDTLASHEYGRNPDSDVLGVLLQRGIIVNLAFCFPVSFFLVFWSQSVLTPIYGIELATIASDFLKYLPLFMFPLVVFVAFSKFCANQMLPQIPTIAMTCGLIVTPIAQRSLIHLGVEGSMLGMAVASWTQLVVIVALTFLNKQTRLTLGALRLEDALDWDDVVLYLKLALPSAVFVAAEASAFDMSVLLAAKLGSAEGAAWSAIINCLLPFISVAGGLSTAACAKVGASLGAGYPEDAKRYAFTAVGLATFAAVINSAIVMSSYNLLLDLFGTEGSAVTVAYSFFWLIPFLHVSDALQFAFQGVFSGCGQNHKGAIILLCSLWAIGFPASLLLAFVHDFGAPGIVGGLTIGLFVESPCLIYTAYSMDWKKLSEDAQAEAMEDEEEEEEEEELEYHEVKGKNDPAHLA</sequence>
<comment type="similarity">
    <text evidence="1">Belongs to the multi antimicrobial extrusion (MATE) (TC 2.A.66.1) family.</text>
</comment>
<feature type="transmembrane region" description="Helical" evidence="3">
    <location>
        <begin position="280"/>
        <end position="302"/>
    </location>
</feature>
<keyword evidence="3" id="KW-1133">Transmembrane helix</keyword>
<protein>
    <recommendedName>
        <fullName evidence="6">Membrane transporter</fullName>
    </recommendedName>
</protein>
<dbReference type="GO" id="GO:0015297">
    <property type="term" value="F:antiporter activity"/>
    <property type="evidence" value="ECO:0007669"/>
    <property type="project" value="InterPro"/>
</dbReference>
<feature type="region of interest" description="Disordered" evidence="2">
    <location>
        <begin position="705"/>
        <end position="737"/>
    </location>
</feature>
<organism evidence="4 5">
    <name type="scientific">Bodo saltans</name>
    <name type="common">Flagellated protozoan</name>
    <dbReference type="NCBI Taxonomy" id="75058"/>
    <lineage>
        <taxon>Eukaryota</taxon>
        <taxon>Discoba</taxon>
        <taxon>Euglenozoa</taxon>
        <taxon>Kinetoplastea</taxon>
        <taxon>Metakinetoplastina</taxon>
        <taxon>Eubodonida</taxon>
        <taxon>Bodonidae</taxon>
        <taxon>Bodo</taxon>
    </lineage>
</organism>
<evidence type="ECO:0000256" key="1">
    <source>
        <dbReference type="ARBA" id="ARBA00010199"/>
    </source>
</evidence>
<feature type="region of interest" description="Disordered" evidence="2">
    <location>
        <begin position="1"/>
        <end position="95"/>
    </location>
</feature>
<dbReference type="VEuPathDB" id="TriTrypDB:BSAL_37795"/>
<dbReference type="EMBL" id="CYKH01002050">
    <property type="protein sequence ID" value="CUG92513.1"/>
    <property type="molecule type" value="Genomic_DNA"/>
</dbReference>
<proteinExistence type="inferred from homology"/>
<evidence type="ECO:0000256" key="3">
    <source>
        <dbReference type="SAM" id="Phobius"/>
    </source>
</evidence>
<dbReference type="Pfam" id="PF01554">
    <property type="entry name" value="MatE"/>
    <property type="match status" value="2"/>
</dbReference>
<feature type="transmembrane region" description="Helical" evidence="3">
    <location>
        <begin position="646"/>
        <end position="667"/>
    </location>
</feature>
<keyword evidence="3" id="KW-0472">Membrane</keyword>
<feature type="transmembrane region" description="Helical" evidence="3">
    <location>
        <begin position="533"/>
        <end position="558"/>
    </location>
</feature>
<evidence type="ECO:0000313" key="4">
    <source>
        <dbReference type="EMBL" id="CUG92513.1"/>
    </source>
</evidence>
<gene>
    <name evidence="4" type="ORF">BSAL_37795</name>
</gene>
<accession>A0A0S4JVA6</accession>
<reference evidence="5" key="1">
    <citation type="submission" date="2015-09" db="EMBL/GenBank/DDBJ databases">
        <authorList>
            <consortium name="Pathogen Informatics"/>
        </authorList>
    </citation>
    <scope>NUCLEOTIDE SEQUENCE [LARGE SCALE GENOMIC DNA]</scope>
    <source>
        <strain evidence="5">Lake Konstanz</strain>
    </source>
</reference>
<feature type="transmembrane region" description="Helical" evidence="3">
    <location>
        <begin position="570"/>
        <end position="594"/>
    </location>
</feature>
<dbReference type="AlphaFoldDB" id="A0A0S4JVA6"/>
<feature type="transmembrane region" description="Helical" evidence="3">
    <location>
        <begin position="393"/>
        <end position="410"/>
    </location>
</feature>
<keyword evidence="3" id="KW-0812">Transmembrane</keyword>
<feature type="compositionally biased region" description="Polar residues" evidence="2">
    <location>
        <begin position="64"/>
        <end position="77"/>
    </location>
</feature>
<feature type="transmembrane region" description="Helical" evidence="3">
    <location>
        <begin position="614"/>
        <end position="634"/>
    </location>
</feature>
<name>A0A0S4JVA6_BODSA</name>
<dbReference type="OrthoDB" id="2126698at2759"/>
<feature type="transmembrane region" description="Helical" evidence="3">
    <location>
        <begin position="308"/>
        <end position="331"/>
    </location>
</feature>
<feature type="transmembrane region" description="Helical" evidence="3">
    <location>
        <begin position="450"/>
        <end position="471"/>
    </location>
</feature>
<dbReference type="GO" id="GO:0016020">
    <property type="term" value="C:membrane"/>
    <property type="evidence" value="ECO:0007669"/>
    <property type="project" value="InterPro"/>
</dbReference>
<dbReference type="GO" id="GO:0042910">
    <property type="term" value="F:xenobiotic transmembrane transporter activity"/>
    <property type="evidence" value="ECO:0007669"/>
    <property type="project" value="InterPro"/>
</dbReference>
<dbReference type="Proteomes" id="UP000051952">
    <property type="component" value="Unassembled WGS sequence"/>
</dbReference>